<proteinExistence type="predicted"/>
<dbReference type="EMBL" id="QXFY01002266">
    <property type="protein sequence ID" value="KAE9300173.1"/>
    <property type="molecule type" value="Genomic_DNA"/>
</dbReference>
<dbReference type="AlphaFoldDB" id="A0A6G0QS27"/>
<comment type="caution">
    <text evidence="1">The sequence shown here is derived from an EMBL/GenBank/DDBJ whole genome shotgun (WGS) entry which is preliminary data.</text>
</comment>
<name>A0A6G0QS27_9STRA</name>
<gene>
    <name evidence="1" type="ORF">PF008_g23067</name>
</gene>
<evidence type="ECO:0000313" key="1">
    <source>
        <dbReference type="EMBL" id="KAE9300173.1"/>
    </source>
</evidence>
<reference evidence="1 2" key="1">
    <citation type="submission" date="2018-09" db="EMBL/GenBank/DDBJ databases">
        <title>Genomic investigation of the strawberry pathogen Phytophthora fragariae indicates pathogenicity is determined by transcriptional variation in three key races.</title>
        <authorList>
            <person name="Adams T.M."/>
            <person name="Armitage A.D."/>
            <person name="Sobczyk M.K."/>
            <person name="Bates H.J."/>
            <person name="Dunwell J.M."/>
            <person name="Nellist C.F."/>
            <person name="Harrison R.J."/>
        </authorList>
    </citation>
    <scope>NUCLEOTIDE SEQUENCE [LARGE SCALE GENOMIC DNA]</scope>
    <source>
        <strain evidence="1 2">NOV-77</strain>
    </source>
</reference>
<evidence type="ECO:0000313" key="2">
    <source>
        <dbReference type="Proteomes" id="UP000486351"/>
    </source>
</evidence>
<accession>A0A6G0QS27</accession>
<dbReference type="Proteomes" id="UP000486351">
    <property type="component" value="Unassembled WGS sequence"/>
</dbReference>
<organism evidence="1 2">
    <name type="scientific">Phytophthora fragariae</name>
    <dbReference type="NCBI Taxonomy" id="53985"/>
    <lineage>
        <taxon>Eukaryota</taxon>
        <taxon>Sar</taxon>
        <taxon>Stramenopiles</taxon>
        <taxon>Oomycota</taxon>
        <taxon>Peronosporomycetes</taxon>
        <taxon>Peronosporales</taxon>
        <taxon>Peronosporaceae</taxon>
        <taxon>Phytophthora</taxon>
    </lineage>
</organism>
<protein>
    <submittedName>
        <fullName evidence="1">Uncharacterized protein</fullName>
    </submittedName>
</protein>
<sequence length="42" mass="4132">MALGGVRCTHLIGGAVRLLSAAATGQRAAGLNLKGSGYFGQS</sequence>